<sequence length="37" mass="4029">MNQGCGKDDALDIKPPARADQLEQATCRSTQLPSRRG</sequence>
<feature type="region of interest" description="Disordered" evidence="1">
    <location>
        <begin position="1"/>
        <end position="37"/>
    </location>
</feature>
<accession>G7TC41</accession>
<proteinExistence type="predicted"/>
<dbReference type="AlphaFoldDB" id="G7TC41"/>
<evidence type="ECO:0000256" key="1">
    <source>
        <dbReference type="SAM" id="MobiDB-lite"/>
    </source>
</evidence>
<name>G7TC41_XANOB</name>
<gene>
    <name evidence="2" type="ORF">XOC_4598</name>
</gene>
<dbReference type="EMBL" id="CP003057">
    <property type="protein sequence ID" value="AEQ98654.1"/>
    <property type="molecule type" value="Genomic_DNA"/>
</dbReference>
<dbReference type="Proteomes" id="UP000008851">
    <property type="component" value="Chromosome"/>
</dbReference>
<feature type="compositionally biased region" description="Polar residues" evidence="1">
    <location>
        <begin position="23"/>
        <end position="37"/>
    </location>
</feature>
<dbReference type="HOGENOM" id="CLU_3350478_0_0_6"/>
<evidence type="ECO:0000313" key="3">
    <source>
        <dbReference type="Proteomes" id="UP000008851"/>
    </source>
</evidence>
<evidence type="ECO:0000313" key="2">
    <source>
        <dbReference type="EMBL" id="AEQ98654.1"/>
    </source>
</evidence>
<feature type="compositionally biased region" description="Basic and acidic residues" evidence="1">
    <location>
        <begin position="1"/>
        <end position="21"/>
    </location>
</feature>
<protein>
    <submittedName>
        <fullName evidence="2">Uncharacterized protein</fullName>
    </submittedName>
</protein>
<reference evidence="2 3" key="1">
    <citation type="journal article" date="2011" name="J. Bacteriol.">
        <title>Two new complete genome sequences offer insight into host and tissue specificity of plant pathogenic Xanthomonas spp.</title>
        <authorList>
            <person name="Bogdanove A.J."/>
            <person name="Koebnik R."/>
            <person name="Lu H."/>
            <person name="Furutani A."/>
            <person name="Angiuoli S.V."/>
            <person name="Patil P.B."/>
            <person name="Van Sluys M.A."/>
            <person name="Ryan R.P."/>
            <person name="Meyer D.F."/>
            <person name="Han S.W."/>
            <person name="Aparna G."/>
            <person name="Rajaram M."/>
            <person name="Delcher A.L."/>
            <person name="Phillippy A.M."/>
            <person name="Puiu D."/>
            <person name="Schatz M.C."/>
            <person name="Shumway M."/>
            <person name="Sommer D.D."/>
            <person name="Trapnell C."/>
            <person name="Benahmed F."/>
            <person name="Dimitrov G."/>
            <person name="Madupu R."/>
            <person name="Radune D."/>
            <person name="Sullivan S."/>
            <person name="Jha G."/>
            <person name="Ishihara H."/>
            <person name="Lee S.W."/>
            <person name="Pandey A."/>
            <person name="Sharma V."/>
            <person name="Sriariyanun M."/>
            <person name="Szurek B."/>
            <person name="Vera-Cruz C.M."/>
            <person name="Dorman K.S."/>
            <person name="Ronald P.C."/>
            <person name="Verdier V."/>
            <person name="Dow J.M."/>
            <person name="Sonti R.V."/>
            <person name="Tsuge S."/>
            <person name="Brendel V.P."/>
            <person name="Rabinowicz P.D."/>
            <person name="Leach J.E."/>
            <person name="White F.F."/>
            <person name="Salzberg S.L."/>
        </authorList>
    </citation>
    <scope>NUCLEOTIDE SEQUENCE [LARGE SCALE GENOMIC DNA]</scope>
    <source>
        <strain evidence="2 3">BLS256</strain>
    </source>
</reference>
<dbReference type="KEGG" id="xor:XOC_4598"/>
<organism evidence="2 3">
    <name type="scientific">Xanthomonas oryzae pv. oryzicola (strain BLS256)</name>
    <dbReference type="NCBI Taxonomy" id="383407"/>
    <lineage>
        <taxon>Bacteria</taxon>
        <taxon>Pseudomonadati</taxon>
        <taxon>Pseudomonadota</taxon>
        <taxon>Gammaproteobacteria</taxon>
        <taxon>Lysobacterales</taxon>
        <taxon>Lysobacteraceae</taxon>
        <taxon>Xanthomonas</taxon>
    </lineage>
</organism>